<name>A0ABV4RD48_9ACTN</name>
<dbReference type="Pfam" id="PF19614">
    <property type="entry name" value="DUF6119"/>
    <property type="match status" value="1"/>
</dbReference>
<proteinExistence type="predicted"/>
<dbReference type="RefSeq" id="WP_371946378.1">
    <property type="nucleotide sequence ID" value="NZ_JAXCEH010000050.1"/>
</dbReference>
<dbReference type="NCBIfam" id="TIGR04141">
    <property type="entry name" value="TIGR04141 family sporadically distributed protein"/>
    <property type="match status" value="1"/>
</dbReference>
<evidence type="ECO:0000313" key="2">
    <source>
        <dbReference type="Proteomes" id="UP001569904"/>
    </source>
</evidence>
<accession>A0ABV4RD48</accession>
<sequence length="543" mass="58805">MTVRTVYRLVGVKPDPVSMLDILDLEQYDDLECTVTVPEERLGCPSLLVSGQFAIDRTSLCDEVRQLTGHDVNLPRLDAAALLIAAVAGQVFAVGFDQGWRLVPDEYKDPTFGLRVAVRAVDPGQVHDVVRRRLSGRGRLDATRVASGARISEIGLTQYNELVGELGGRLQARRLGLPGDGEVKVVGSAGLRMPLPTEPRVFRDSLAALVNIAAAEPHPDLAFVEAIAPIRTPAVIQRLDAILDTALTNPADGTVNAAVPTALMDRATAACAYSLTIGGTRLRNLAAPTIADLRACTAGSAQPTRALRTGRIFLHGEAGEPLGSASAIKWVETWKVEGNRHYFLVEGKWYESGTDYLDAIDRDVTRLIATTPSLTLPPWYPGEHERDYNERVQKEASVDRFLCLDRKTVRTELHHHNGLEVCDLLGPGGELVCVKPAEGAGPLSHLVVQALAGVQALFYEEDARAKFRELVLKESDGARSIPPEYRPHKVVLGIHLKTGKPLTSTTLFPLARIALANMARTLRHDVDVEVIGIPPAIGLVGNP</sequence>
<keyword evidence="2" id="KW-1185">Reference proteome</keyword>
<comment type="caution">
    <text evidence="1">The sequence shown here is derived from an EMBL/GenBank/DDBJ whole genome shotgun (WGS) entry which is preliminary data.</text>
</comment>
<organism evidence="1 2">
    <name type="scientific">Actinomadura chokoriensis</name>
    <dbReference type="NCBI Taxonomy" id="454156"/>
    <lineage>
        <taxon>Bacteria</taxon>
        <taxon>Bacillati</taxon>
        <taxon>Actinomycetota</taxon>
        <taxon>Actinomycetes</taxon>
        <taxon>Streptosporangiales</taxon>
        <taxon>Thermomonosporaceae</taxon>
        <taxon>Actinomadura</taxon>
    </lineage>
</organism>
<dbReference type="EMBL" id="JAXCEH010000050">
    <property type="protein sequence ID" value="MFA1559362.1"/>
    <property type="molecule type" value="Genomic_DNA"/>
</dbReference>
<gene>
    <name evidence="1" type="ORF">SM436_37205</name>
</gene>
<dbReference type="Proteomes" id="UP001569904">
    <property type="component" value="Unassembled WGS sequence"/>
</dbReference>
<dbReference type="InterPro" id="IPR026487">
    <property type="entry name" value="CHP04141"/>
</dbReference>
<evidence type="ECO:0000313" key="1">
    <source>
        <dbReference type="EMBL" id="MFA1559362.1"/>
    </source>
</evidence>
<protein>
    <submittedName>
        <fullName evidence="1">DUF6119 family protein</fullName>
    </submittedName>
</protein>
<reference evidence="1 2" key="1">
    <citation type="submission" date="2023-11" db="EMBL/GenBank/DDBJ databases">
        <title>Actinomadura monticuli sp. nov., isolated from volcanic ash.</title>
        <authorList>
            <person name="Lee S.D."/>
            <person name="Yang H."/>
            <person name="Kim I.S."/>
        </authorList>
    </citation>
    <scope>NUCLEOTIDE SEQUENCE [LARGE SCALE GENOMIC DNA]</scope>
    <source>
        <strain evidence="1 2">DSM 45346</strain>
    </source>
</reference>